<evidence type="ECO:0000256" key="1">
    <source>
        <dbReference type="SAM" id="MobiDB-lite"/>
    </source>
</evidence>
<name>A0ABS6EHU4_9CLOT</name>
<feature type="region of interest" description="Disordered" evidence="1">
    <location>
        <begin position="1"/>
        <end position="56"/>
    </location>
</feature>
<reference evidence="2 3" key="1">
    <citation type="submission" date="2021-06" db="EMBL/GenBank/DDBJ databases">
        <authorList>
            <person name="Sun Q."/>
            <person name="Li D."/>
        </authorList>
    </citation>
    <scope>NUCLEOTIDE SEQUENCE [LARGE SCALE GENOMIC DNA]</scope>
    <source>
        <strain evidence="2 3">MSJ-11</strain>
    </source>
</reference>
<keyword evidence="3" id="KW-1185">Reference proteome</keyword>
<organism evidence="2 3">
    <name type="scientific">Clostridium mobile</name>
    <dbReference type="NCBI Taxonomy" id="2841512"/>
    <lineage>
        <taxon>Bacteria</taxon>
        <taxon>Bacillati</taxon>
        <taxon>Bacillota</taxon>
        <taxon>Clostridia</taxon>
        <taxon>Eubacteriales</taxon>
        <taxon>Clostridiaceae</taxon>
        <taxon>Clostridium</taxon>
    </lineage>
</organism>
<gene>
    <name evidence="2" type="ORF">KQI86_10550</name>
</gene>
<comment type="caution">
    <text evidence="2">The sequence shown here is derived from an EMBL/GenBank/DDBJ whole genome shotgun (WGS) entry which is preliminary data.</text>
</comment>
<accession>A0ABS6EHU4</accession>
<dbReference type="RefSeq" id="WP_216439230.1">
    <property type="nucleotide sequence ID" value="NZ_JAHLQF010000002.1"/>
</dbReference>
<dbReference type="EMBL" id="JAHLQF010000002">
    <property type="protein sequence ID" value="MBU5484774.1"/>
    <property type="molecule type" value="Genomic_DNA"/>
</dbReference>
<dbReference type="Proteomes" id="UP000726170">
    <property type="component" value="Unassembled WGS sequence"/>
</dbReference>
<evidence type="ECO:0008006" key="4">
    <source>
        <dbReference type="Google" id="ProtNLM"/>
    </source>
</evidence>
<feature type="compositionally biased region" description="Basic and acidic residues" evidence="1">
    <location>
        <begin position="33"/>
        <end position="43"/>
    </location>
</feature>
<evidence type="ECO:0000313" key="2">
    <source>
        <dbReference type="EMBL" id="MBU5484774.1"/>
    </source>
</evidence>
<evidence type="ECO:0000313" key="3">
    <source>
        <dbReference type="Proteomes" id="UP000726170"/>
    </source>
</evidence>
<proteinExistence type="predicted"/>
<feature type="compositionally biased region" description="Basic residues" evidence="1">
    <location>
        <begin position="46"/>
        <end position="56"/>
    </location>
</feature>
<sequence length="56" mass="6288">MDNNKNHLKSDHKSNAELRKMFPKDGANIGIKNGEKIGSHENGAKFTKRSKLSHNN</sequence>
<protein>
    <recommendedName>
        <fullName evidence="4">Small, acid-soluble spore protein, alpha/beta type</fullName>
    </recommendedName>
</protein>
<feature type="compositionally biased region" description="Basic and acidic residues" evidence="1">
    <location>
        <begin position="1"/>
        <end position="23"/>
    </location>
</feature>